<gene>
    <name evidence="3" type="ORF">CEXT_198561</name>
</gene>
<organism evidence="3 4">
    <name type="scientific">Caerostris extrusa</name>
    <name type="common">Bark spider</name>
    <name type="synonym">Caerostris bankana</name>
    <dbReference type="NCBI Taxonomy" id="172846"/>
    <lineage>
        <taxon>Eukaryota</taxon>
        <taxon>Metazoa</taxon>
        <taxon>Ecdysozoa</taxon>
        <taxon>Arthropoda</taxon>
        <taxon>Chelicerata</taxon>
        <taxon>Arachnida</taxon>
        <taxon>Araneae</taxon>
        <taxon>Araneomorphae</taxon>
        <taxon>Entelegynae</taxon>
        <taxon>Araneoidea</taxon>
        <taxon>Araneidae</taxon>
        <taxon>Caerostris</taxon>
    </lineage>
</organism>
<name>A0AAV4XV68_CAEEX</name>
<sequence>MYRSYCRSILLWIVLYASPYSFFPSPCNGGRVKGGRAMRTQKSVDPRDVGGHASHPTRTVRRRKRTQTAIASGVRRHGSSETRKTGAPFDEDGPWR</sequence>
<evidence type="ECO:0008006" key="5">
    <source>
        <dbReference type="Google" id="ProtNLM"/>
    </source>
</evidence>
<evidence type="ECO:0000256" key="2">
    <source>
        <dbReference type="SAM" id="SignalP"/>
    </source>
</evidence>
<keyword evidence="2" id="KW-0732">Signal</keyword>
<feature type="region of interest" description="Disordered" evidence="1">
    <location>
        <begin position="33"/>
        <end position="96"/>
    </location>
</feature>
<evidence type="ECO:0000313" key="3">
    <source>
        <dbReference type="EMBL" id="GIY97638.1"/>
    </source>
</evidence>
<dbReference type="AlphaFoldDB" id="A0AAV4XV68"/>
<protein>
    <recommendedName>
        <fullName evidence="5">Secreted protein</fullName>
    </recommendedName>
</protein>
<proteinExistence type="predicted"/>
<evidence type="ECO:0000313" key="4">
    <source>
        <dbReference type="Proteomes" id="UP001054945"/>
    </source>
</evidence>
<evidence type="ECO:0000256" key="1">
    <source>
        <dbReference type="SAM" id="MobiDB-lite"/>
    </source>
</evidence>
<feature type="chain" id="PRO_5043831416" description="Secreted protein" evidence="2">
    <location>
        <begin position="20"/>
        <end position="96"/>
    </location>
</feature>
<comment type="caution">
    <text evidence="3">The sequence shown here is derived from an EMBL/GenBank/DDBJ whole genome shotgun (WGS) entry which is preliminary data.</text>
</comment>
<dbReference type="EMBL" id="BPLR01018191">
    <property type="protein sequence ID" value="GIY97638.1"/>
    <property type="molecule type" value="Genomic_DNA"/>
</dbReference>
<feature type="signal peptide" evidence="2">
    <location>
        <begin position="1"/>
        <end position="19"/>
    </location>
</feature>
<accession>A0AAV4XV68</accession>
<reference evidence="3 4" key="1">
    <citation type="submission" date="2021-06" db="EMBL/GenBank/DDBJ databases">
        <title>Caerostris extrusa draft genome.</title>
        <authorList>
            <person name="Kono N."/>
            <person name="Arakawa K."/>
        </authorList>
    </citation>
    <scope>NUCLEOTIDE SEQUENCE [LARGE SCALE GENOMIC DNA]</scope>
</reference>
<dbReference type="Proteomes" id="UP001054945">
    <property type="component" value="Unassembled WGS sequence"/>
</dbReference>
<keyword evidence="4" id="KW-1185">Reference proteome</keyword>